<dbReference type="RefSeq" id="WP_062942462.1">
    <property type="nucleotide sequence ID" value="NZ_CP171844.1"/>
</dbReference>
<evidence type="ECO:0000313" key="1">
    <source>
        <dbReference type="EMBL" id="KZB00055.1"/>
    </source>
</evidence>
<protein>
    <submittedName>
        <fullName evidence="1">Uncharacterized protein</fullName>
    </submittedName>
</protein>
<dbReference type="InterPro" id="IPR017024">
    <property type="entry name" value="UCP034217"/>
</dbReference>
<proteinExistence type="predicted"/>
<gene>
    <name evidence="1" type="ORF">A4A59_19980</name>
</gene>
<dbReference type="PIRSF" id="PIRSF034217">
    <property type="entry name" value="UCP034217_Mll2898"/>
    <property type="match status" value="1"/>
</dbReference>
<reference evidence="1" key="1">
    <citation type="submission" date="2016-03" db="EMBL/GenBank/DDBJ databases">
        <title>Microsymbionts genomes from the relict species Vavilovia formosa.</title>
        <authorList>
            <person name="Chirak E."/>
            <person name="Kimeklis A."/>
            <person name="Kopat V."/>
            <person name="Andronov E."/>
        </authorList>
    </citation>
    <scope>NUCLEOTIDE SEQUENCE [LARGE SCALE GENOMIC DNA]</scope>
    <source>
        <strain evidence="1">Vaf12</strain>
    </source>
</reference>
<organism evidence="1">
    <name type="scientific">Rhizobium leguminosarum</name>
    <dbReference type="NCBI Taxonomy" id="384"/>
    <lineage>
        <taxon>Bacteria</taxon>
        <taxon>Pseudomonadati</taxon>
        <taxon>Pseudomonadota</taxon>
        <taxon>Alphaproteobacteria</taxon>
        <taxon>Hyphomicrobiales</taxon>
        <taxon>Rhizobiaceae</taxon>
        <taxon>Rhizobium/Agrobacterium group</taxon>
        <taxon>Rhizobium</taxon>
    </lineage>
</organism>
<dbReference type="AlphaFoldDB" id="A0A154IHH2"/>
<comment type="caution">
    <text evidence="1">The sequence shown here is derived from an EMBL/GenBank/DDBJ whole genome shotgun (WGS) entry which is preliminary data.</text>
</comment>
<sequence length="147" mass="16153">MKKCPHSTQREKILADAISPVATELRLLDASDLISLLRFEYYGNLSDLVASAAELFFHPGTVNFGLGGNYTLEWGGKPEVVLDLEIKPRGVTVYAQLTLAEDHAGIEISHIAFQEPSADPDENTIFLKKSLREARYSINQPPQALAG</sequence>
<dbReference type="EMBL" id="LVYU01000098">
    <property type="protein sequence ID" value="KZB00055.1"/>
    <property type="molecule type" value="Genomic_DNA"/>
</dbReference>
<accession>A0A154IHH2</accession>
<name>A0A154IHH2_RHILE</name>